<keyword evidence="4" id="KW-0808">Transferase</keyword>
<evidence type="ECO:0000313" key="12">
    <source>
        <dbReference type="EMBL" id="EJR11804.1"/>
    </source>
</evidence>
<dbReference type="InterPro" id="IPR045540">
    <property type="entry name" value="YegS/DAGK_C"/>
</dbReference>
<protein>
    <submittedName>
        <fullName evidence="12">YegS BmrU family lipid kinase</fullName>
    </submittedName>
</protein>
<dbReference type="InterPro" id="IPR016064">
    <property type="entry name" value="NAD/diacylglycerol_kinase_sf"/>
</dbReference>
<evidence type="ECO:0000256" key="2">
    <source>
        <dbReference type="ARBA" id="ARBA00005983"/>
    </source>
</evidence>
<organism evidence="12 13">
    <name type="scientific">Bacillus cereus (strain VD014)</name>
    <dbReference type="NCBI Taxonomy" id="1053223"/>
    <lineage>
        <taxon>Bacteria</taxon>
        <taxon>Bacillati</taxon>
        <taxon>Bacillota</taxon>
        <taxon>Bacilli</taxon>
        <taxon>Bacillales</taxon>
        <taxon>Bacillaceae</taxon>
        <taxon>Bacillus</taxon>
        <taxon>Bacillus cereus group</taxon>
    </lineage>
</organism>
<evidence type="ECO:0000256" key="1">
    <source>
        <dbReference type="ARBA" id="ARBA00001946"/>
    </source>
</evidence>
<evidence type="ECO:0000256" key="5">
    <source>
        <dbReference type="ARBA" id="ARBA00022741"/>
    </source>
</evidence>
<reference evidence="12" key="1">
    <citation type="submission" date="2012-04" db="EMBL/GenBank/DDBJ databases">
        <title>The Genome Sequence of Bacillus cereus VD014.</title>
        <authorList>
            <consortium name="The Broad Institute Genome Sequencing Platform"/>
            <consortium name="The Broad Institute Genome Sequencing Center for Infectious Disease"/>
            <person name="Feldgarden M."/>
            <person name="Van der Auwera G.A."/>
            <person name="Mahillon J."/>
            <person name="Duprez V."/>
            <person name="Timmery S."/>
            <person name="Mattelet C."/>
            <person name="Dierick K."/>
            <person name="Sun M."/>
            <person name="Yu Z."/>
            <person name="Zhu L."/>
            <person name="Hu X."/>
            <person name="Shank E.B."/>
            <person name="Swiecicka I."/>
            <person name="Hansen B.M."/>
            <person name="Andrup L."/>
            <person name="Young S.K."/>
            <person name="Zeng Q."/>
            <person name="Gargeya S."/>
            <person name="Fitzgerald M."/>
            <person name="Haas B."/>
            <person name="Abouelleil A."/>
            <person name="Alvarado L."/>
            <person name="Arachchi H.M."/>
            <person name="Berlin A."/>
            <person name="Chapman S.B."/>
            <person name="Goldberg J."/>
            <person name="Griggs A."/>
            <person name="Gujja S."/>
            <person name="Hansen M."/>
            <person name="Howarth C."/>
            <person name="Imamovic A."/>
            <person name="Larimer J."/>
            <person name="McCowen C."/>
            <person name="Montmayeur A."/>
            <person name="Murphy C."/>
            <person name="Neiman D."/>
            <person name="Pearson M."/>
            <person name="Priest M."/>
            <person name="Roberts A."/>
            <person name="Saif S."/>
            <person name="Shea T."/>
            <person name="Sisk P."/>
            <person name="Sykes S."/>
            <person name="Wortman J."/>
            <person name="Nusbaum C."/>
            <person name="Birren B."/>
        </authorList>
    </citation>
    <scope>NUCLEOTIDE SEQUENCE</scope>
    <source>
        <strain evidence="12">VD014</strain>
    </source>
</reference>
<dbReference type="Gene3D" id="2.60.200.40">
    <property type="match status" value="1"/>
</dbReference>
<dbReference type="InterPro" id="IPR017438">
    <property type="entry name" value="ATP-NAD_kinase_N"/>
</dbReference>
<keyword evidence="6 12" id="KW-0418">Kinase</keyword>
<dbReference type="GO" id="GO:0008654">
    <property type="term" value="P:phospholipid biosynthetic process"/>
    <property type="evidence" value="ECO:0007669"/>
    <property type="project" value="UniProtKB-KW"/>
</dbReference>
<dbReference type="InterPro" id="IPR005218">
    <property type="entry name" value="Diacylglycerol/lipid_kinase"/>
</dbReference>
<evidence type="ECO:0000256" key="6">
    <source>
        <dbReference type="ARBA" id="ARBA00022777"/>
    </source>
</evidence>
<keyword evidence="10" id="KW-1208">Phospholipid metabolism</keyword>
<evidence type="ECO:0000256" key="7">
    <source>
        <dbReference type="ARBA" id="ARBA00022840"/>
    </source>
</evidence>
<dbReference type="InterPro" id="IPR001206">
    <property type="entry name" value="Diacylglycerol_kinase_cat_dom"/>
</dbReference>
<evidence type="ECO:0000259" key="11">
    <source>
        <dbReference type="PROSITE" id="PS50146"/>
    </source>
</evidence>
<sequence length="295" mass="32773">MYCFIVNKVSGNRRALKIWYQVEKMLQEKNIYYCVRFTEQSKHATSLVQELINKKKATVIVAVGGDGTIHEVVNGLVGTNIPLGIIPAGSGNDFSRGLGIPLKPNKALERILKEKPKIVDIGYVNSTYFCTVAGIGFDGEVAQTTNVSIHKKLLNFIRMGQISYIISAVKVLFHYKPMDISLVIDKKLYKIPNVWLIAVANLPFYGGGLVICPEAESNDGLFDICIVQGMSKWEFLRIFPLVFKGNHTSSPSIKIIKGKELDIYSATPLLVHGDGEIIDQTPVRIKIEQSALYVI</sequence>
<dbReference type="Gene3D" id="3.40.50.10330">
    <property type="entry name" value="Probable inorganic polyphosphate/atp-NAD kinase, domain 1"/>
    <property type="match status" value="1"/>
</dbReference>
<dbReference type="GO" id="GO:0005524">
    <property type="term" value="F:ATP binding"/>
    <property type="evidence" value="ECO:0007669"/>
    <property type="project" value="UniProtKB-KW"/>
</dbReference>
<keyword evidence="3" id="KW-0444">Lipid biosynthesis</keyword>
<keyword evidence="5" id="KW-0547">Nucleotide-binding</keyword>
<evidence type="ECO:0000256" key="8">
    <source>
        <dbReference type="ARBA" id="ARBA00023098"/>
    </source>
</evidence>
<keyword evidence="9" id="KW-0594">Phospholipid biosynthesis</keyword>
<evidence type="ECO:0000256" key="4">
    <source>
        <dbReference type="ARBA" id="ARBA00022679"/>
    </source>
</evidence>
<name>A0A9W5K1N5_BACC8</name>
<dbReference type="PANTHER" id="PTHR12358:SF54">
    <property type="entry name" value="SPHINGOSINE KINASE RELATED PROTEIN"/>
    <property type="match status" value="1"/>
</dbReference>
<proteinExistence type="inferred from homology"/>
<comment type="cofactor">
    <cofactor evidence="1">
        <name>Mg(2+)</name>
        <dbReference type="ChEBI" id="CHEBI:18420"/>
    </cofactor>
</comment>
<dbReference type="SMART" id="SM00046">
    <property type="entry name" value="DAGKc"/>
    <property type="match status" value="1"/>
</dbReference>
<keyword evidence="8" id="KW-0443">Lipid metabolism</keyword>
<dbReference type="PROSITE" id="PS50146">
    <property type="entry name" value="DAGK"/>
    <property type="match status" value="1"/>
</dbReference>
<dbReference type="AlphaFoldDB" id="A0A9W5K1N5"/>
<accession>A0A9W5K1N5</accession>
<dbReference type="GO" id="GO:0016301">
    <property type="term" value="F:kinase activity"/>
    <property type="evidence" value="ECO:0007669"/>
    <property type="project" value="UniProtKB-KW"/>
</dbReference>
<evidence type="ECO:0000256" key="3">
    <source>
        <dbReference type="ARBA" id="ARBA00022516"/>
    </source>
</evidence>
<dbReference type="EMBL" id="AHER01000063">
    <property type="protein sequence ID" value="EJR11804.1"/>
    <property type="molecule type" value="Genomic_DNA"/>
</dbReference>
<gene>
    <name evidence="12" type="ORF">IIA_05911</name>
</gene>
<dbReference type="InterPro" id="IPR050187">
    <property type="entry name" value="Lipid_Phosphate_FormReg"/>
</dbReference>
<evidence type="ECO:0000256" key="10">
    <source>
        <dbReference type="ARBA" id="ARBA00023264"/>
    </source>
</evidence>
<dbReference type="Pfam" id="PF19279">
    <property type="entry name" value="YegS_C"/>
    <property type="match status" value="1"/>
</dbReference>
<dbReference type="PANTHER" id="PTHR12358">
    <property type="entry name" value="SPHINGOSINE KINASE"/>
    <property type="match status" value="1"/>
</dbReference>
<dbReference type="Proteomes" id="UP000006607">
    <property type="component" value="Unassembled WGS sequence"/>
</dbReference>
<comment type="similarity">
    <text evidence="2">Belongs to the diacylglycerol/lipid kinase family.</text>
</comment>
<feature type="domain" description="DAGKc" evidence="11">
    <location>
        <begin position="1"/>
        <end position="128"/>
    </location>
</feature>
<dbReference type="SUPFAM" id="SSF111331">
    <property type="entry name" value="NAD kinase/diacylglycerol kinase-like"/>
    <property type="match status" value="1"/>
</dbReference>
<evidence type="ECO:0000313" key="13">
    <source>
        <dbReference type="Proteomes" id="UP000006607"/>
    </source>
</evidence>
<comment type="caution">
    <text evidence="12">The sequence shown here is derived from an EMBL/GenBank/DDBJ whole genome shotgun (WGS) entry which is preliminary data.</text>
</comment>
<evidence type="ECO:0000256" key="9">
    <source>
        <dbReference type="ARBA" id="ARBA00023209"/>
    </source>
</evidence>
<keyword evidence="7" id="KW-0067">ATP-binding</keyword>
<dbReference type="Pfam" id="PF00781">
    <property type="entry name" value="DAGK_cat"/>
    <property type="match status" value="1"/>
</dbReference>
<dbReference type="NCBIfam" id="TIGR00147">
    <property type="entry name" value="YegS/Rv2252/BmrU family lipid kinase"/>
    <property type="match status" value="1"/>
</dbReference>